<sequence length="372" mass="42683">MSRLKRIVIRIIKGLALTVVALSLITYLFMQQKPFGKLPSGARLERIKKSPHYRDGAFQNLEETPMLAKDVSYMDMVTEYFSKGEDKEPTKTLPSVRTDLKHLPDGEPSIVWFGHSSYLIHIDGKNILVDPVFSLRASPVQYMGMKAYPIETPYSLDDFPDLDAVIITHDHYDHLDYNSILKLKDKTKNFYTALGVGSHLAHWGIEEERIHEFDWWEGETISPGMQLTATPARHFSGRGFTRYQTLWASFVLSTPTNRIFIGGDSGYDGSFKNIGDKFGPFDIALLECGQYDRKWPFIHMMPEQTVQAAIDLKTRVLMPVHWGKFTLSVHPWRDPIRRAKKEAAVLHMPLTTPRIGEVLKLNSYLPNKAWWE</sequence>
<keyword evidence="1" id="KW-0812">Transmembrane</keyword>
<feature type="domain" description="Metallo-beta-lactamase" evidence="2">
    <location>
        <begin position="114"/>
        <end position="321"/>
    </location>
</feature>
<keyword evidence="1" id="KW-0472">Membrane</keyword>
<dbReference type="PIRSF" id="PIRSF038896">
    <property type="entry name" value="NAPE-PLD"/>
    <property type="match status" value="1"/>
</dbReference>
<keyword evidence="1" id="KW-1133">Transmembrane helix</keyword>
<dbReference type="InterPro" id="IPR024884">
    <property type="entry name" value="NAPE-PLD"/>
</dbReference>
<gene>
    <name evidence="3" type="ORF">JI741_24195</name>
</gene>
<dbReference type="RefSeq" id="WP_202014010.1">
    <property type="nucleotide sequence ID" value="NZ_JAERRB010000010.1"/>
</dbReference>
<dbReference type="PANTHER" id="PTHR15032:SF4">
    <property type="entry name" value="N-ACYL-PHOSPHATIDYLETHANOLAMINE-HYDROLYZING PHOSPHOLIPASE D"/>
    <property type="match status" value="1"/>
</dbReference>
<evidence type="ECO:0000313" key="4">
    <source>
        <dbReference type="Proteomes" id="UP000613030"/>
    </source>
</evidence>
<name>A0ABS1KY34_9BACT</name>
<feature type="transmembrane region" description="Helical" evidence="1">
    <location>
        <begin position="7"/>
        <end position="30"/>
    </location>
</feature>
<evidence type="ECO:0000256" key="1">
    <source>
        <dbReference type="SAM" id="Phobius"/>
    </source>
</evidence>
<evidence type="ECO:0000259" key="2">
    <source>
        <dbReference type="SMART" id="SM00849"/>
    </source>
</evidence>
<accession>A0ABS1KY34</accession>
<dbReference type="EMBL" id="JAERRB010000010">
    <property type="protein sequence ID" value="MBL0744356.1"/>
    <property type="molecule type" value="Genomic_DNA"/>
</dbReference>
<reference evidence="3 4" key="1">
    <citation type="submission" date="2021-01" db="EMBL/GenBank/DDBJ databases">
        <title>Chryseolinea sp. Jin1 Genome sequencing and assembly.</title>
        <authorList>
            <person name="Kim I."/>
        </authorList>
    </citation>
    <scope>NUCLEOTIDE SEQUENCE [LARGE SCALE GENOMIC DNA]</scope>
    <source>
        <strain evidence="3 4">Jin1</strain>
    </source>
</reference>
<evidence type="ECO:0000313" key="3">
    <source>
        <dbReference type="EMBL" id="MBL0744356.1"/>
    </source>
</evidence>
<proteinExistence type="predicted"/>
<comment type="caution">
    <text evidence="3">The sequence shown here is derived from an EMBL/GenBank/DDBJ whole genome shotgun (WGS) entry which is preliminary data.</text>
</comment>
<dbReference type="Proteomes" id="UP000613030">
    <property type="component" value="Unassembled WGS sequence"/>
</dbReference>
<organism evidence="3 4">
    <name type="scientific">Chryseolinea lacunae</name>
    <dbReference type="NCBI Taxonomy" id="2801331"/>
    <lineage>
        <taxon>Bacteria</taxon>
        <taxon>Pseudomonadati</taxon>
        <taxon>Bacteroidota</taxon>
        <taxon>Cytophagia</taxon>
        <taxon>Cytophagales</taxon>
        <taxon>Fulvivirgaceae</taxon>
        <taxon>Chryseolinea</taxon>
    </lineage>
</organism>
<dbReference type="Gene3D" id="3.60.15.10">
    <property type="entry name" value="Ribonuclease Z/Hydroxyacylglutathione hydrolase-like"/>
    <property type="match status" value="1"/>
</dbReference>
<protein>
    <submittedName>
        <fullName evidence="3">MBL fold metallo-hydrolase</fullName>
    </submittedName>
</protein>
<dbReference type="InterPro" id="IPR001279">
    <property type="entry name" value="Metallo-B-lactamas"/>
</dbReference>
<dbReference type="PANTHER" id="PTHR15032">
    <property type="entry name" value="N-ACYL-PHOSPHATIDYLETHANOLAMINE-HYDROLYZING PHOSPHOLIPASE D"/>
    <property type="match status" value="1"/>
</dbReference>
<dbReference type="InterPro" id="IPR036866">
    <property type="entry name" value="RibonucZ/Hydroxyglut_hydro"/>
</dbReference>
<dbReference type="SMART" id="SM00849">
    <property type="entry name" value="Lactamase_B"/>
    <property type="match status" value="1"/>
</dbReference>
<dbReference type="Pfam" id="PF12706">
    <property type="entry name" value="Lactamase_B_2"/>
    <property type="match status" value="1"/>
</dbReference>
<dbReference type="SUPFAM" id="SSF56281">
    <property type="entry name" value="Metallo-hydrolase/oxidoreductase"/>
    <property type="match status" value="1"/>
</dbReference>
<keyword evidence="4" id="KW-1185">Reference proteome</keyword>